<dbReference type="FunFam" id="1.10.1740.100:FF:000001">
    <property type="entry name" value="Histone-lysine N-methyltransferase"/>
    <property type="match status" value="1"/>
</dbReference>
<reference evidence="39 40" key="1">
    <citation type="submission" date="2016-03" db="EMBL/GenBank/DDBJ databases">
        <title>EvidentialGene: Evidence-directed Construction of Genes on Genomes.</title>
        <authorList>
            <person name="Gilbert D.G."/>
            <person name="Choi J.-H."/>
            <person name="Mockaitis K."/>
            <person name="Colbourne J."/>
            <person name="Pfrender M."/>
        </authorList>
    </citation>
    <scope>NUCLEOTIDE SEQUENCE [LARGE SCALE GENOMIC DNA]</scope>
    <source>
        <strain evidence="39 40">Xinb3</strain>
        <tissue evidence="39">Complete organism</tissue>
    </source>
</reference>
<dbReference type="InterPro" id="IPR013257">
    <property type="entry name" value="SRI"/>
</dbReference>
<dbReference type="Gene3D" id="3.30.200.20">
    <property type="entry name" value="Phosphorylase Kinase, domain 1"/>
    <property type="match status" value="1"/>
</dbReference>
<evidence type="ECO:0000256" key="21">
    <source>
        <dbReference type="ARBA" id="ARBA00022840"/>
    </source>
</evidence>
<dbReference type="Gene3D" id="1.10.510.10">
    <property type="entry name" value="Transferase(Phosphotransferase) domain 1"/>
    <property type="match status" value="1"/>
</dbReference>
<feature type="compositionally biased region" description="Polar residues" evidence="33">
    <location>
        <begin position="140"/>
        <end position="153"/>
    </location>
</feature>
<feature type="region of interest" description="Disordered" evidence="33">
    <location>
        <begin position="509"/>
        <end position="548"/>
    </location>
</feature>
<feature type="compositionally biased region" description="Polar residues" evidence="33">
    <location>
        <begin position="454"/>
        <end position="472"/>
    </location>
</feature>
<evidence type="ECO:0000256" key="1">
    <source>
        <dbReference type="ARBA" id="ARBA00004123"/>
    </source>
</evidence>
<evidence type="ECO:0000256" key="8">
    <source>
        <dbReference type="ARBA" id="ARBA00022527"/>
    </source>
</evidence>
<comment type="subunit">
    <text evidence="32">Interacts with CLK1 C-terminus. Associates with the U5 snRNP and NCOR1 deacetylase complexes. Identified in the spliceosome C complex.</text>
</comment>
<dbReference type="EC" id="2.1.1.359" evidence="3"/>
<keyword evidence="17" id="KW-0418">Kinase</keyword>
<dbReference type="InterPro" id="IPR006560">
    <property type="entry name" value="AWS_dom"/>
</dbReference>
<dbReference type="Proteomes" id="UP000076858">
    <property type="component" value="Unassembled WGS sequence"/>
</dbReference>
<feature type="domain" description="Protein kinase" evidence="34">
    <location>
        <begin position="598"/>
        <end position="914"/>
    </location>
</feature>
<evidence type="ECO:0000256" key="13">
    <source>
        <dbReference type="ARBA" id="ARBA00022691"/>
    </source>
</evidence>
<keyword evidence="16" id="KW-0547">Nucleotide-binding</keyword>
<evidence type="ECO:0000256" key="6">
    <source>
        <dbReference type="ARBA" id="ARBA00022473"/>
    </source>
</evidence>
<dbReference type="SUPFAM" id="SSF51045">
    <property type="entry name" value="WW domain"/>
    <property type="match status" value="1"/>
</dbReference>
<dbReference type="GO" id="GO:0140955">
    <property type="term" value="F:histone H3K36 trimethyltransferase activity"/>
    <property type="evidence" value="ECO:0007669"/>
    <property type="project" value="UniProtKB-EC"/>
</dbReference>
<keyword evidence="25" id="KW-0805">Transcription regulation</keyword>
<evidence type="ECO:0000256" key="20">
    <source>
        <dbReference type="ARBA" id="ARBA00022838"/>
    </source>
</evidence>
<evidence type="ECO:0000256" key="16">
    <source>
        <dbReference type="ARBA" id="ARBA00022741"/>
    </source>
</evidence>
<evidence type="ECO:0000256" key="12">
    <source>
        <dbReference type="ARBA" id="ARBA00022679"/>
    </source>
</evidence>
<dbReference type="Gene3D" id="2.20.70.10">
    <property type="match status" value="1"/>
</dbReference>
<feature type="compositionally biased region" description="Basic residues" evidence="33">
    <location>
        <begin position="946"/>
        <end position="959"/>
    </location>
</feature>
<feature type="region of interest" description="Disordered" evidence="33">
    <location>
        <begin position="2118"/>
        <end position="2166"/>
    </location>
</feature>
<dbReference type="GO" id="GO:0000776">
    <property type="term" value="C:kinetochore"/>
    <property type="evidence" value="ECO:0007669"/>
    <property type="project" value="UniProtKB-KW"/>
</dbReference>
<feature type="compositionally biased region" description="Basic and acidic residues" evidence="33">
    <location>
        <begin position="128"/>
        <end position="139"/>
    </location>
</feature>
<dbReference type="InterPro" id="IPR000719">
    <property type="entry name" value="Prot_kinase_dom"/>
</dbReference>
<proteinExistence type="inferred from homology"/>
<evidence type="ECO:0000256" key="23">
    <source>
        <dbReference type="ARBA" id="ARBA00022853"/>
    </source>
</evidence>
<evidence type="ECO:0000256" key="9">
    <source>
        <dbReference type="ARBA" id="ARBA00022553"/>
    </source>
</evidence>
<keyword evidence="20" id="KW-0995">Kinetochore</keyword>
<dbReference type="InterPro" id="IPR046341">
    <property type="entry name" value="SET_dom_sf"/>
</dbReference>
<dbReference type="SMART" id="SM00570">
    <property type="entry name" value="AWS"/>
    <property type="match status" value="1"/>
</dbReference>
<keyword evidence="27" id="KW-0508">mRNA splicing</keyword>
<feature type="compositionally biased region" description="Basic and acidic residues" evidence="33">
    <location>
        <begin position="509"/>
        <end position="545"/>
    </location>
</feature>
<feature type="domain" description="Post-SET" evidence="37">
    <location>
        <begin position="1606"/>
        <end position="1622"/>
    </location>
</feature>
<dbReference type="PROSITE" id="PS50868">
    <property type="entry name" value="POST_SET"/>
    <property type="match status" value="1"/>
</dbReference>
<evidence type="ECO:0000256" key="2">
    <source>
        <dbReference type="ARBA" id="ARBA00004629"/>
    </source>
</evidence>
<feature type="compositionally biased region" description="Low complexity" evidence="33">
    <location>
        <begin position="929"/>
        <end position="945"/>
    </location>
</feature>
<protein>
    <recommendedName>
        <fullName evidence="30">Serine/threonine-protein kinase PRP4 homolog</fullName>
        <ecNumber evidence="3">2.1.1.359</ecNumber>
        <ecNumber evidence="4">2.7.11.1</ecNumber>
    </recommendedName>
    <alternativeName>
        <fullName evidence="31">PRP4 pre-mRNA-processing factor 4 homolog</fullName>
    </alternativeName>
</protein>
<evidence type="ECO:0000256" key="27">
    <source>
        <dbReference type="ARBA" id="ARBA00023187"/>
    </source>
</evidence>
<feature type="compositionally biased region" description="Basic residues" evidence="33">
    <location>
        <begin position="76"/>
        <end position="105"/>
    </location>
</feature>
<evidence type="ECO:0000256" key="19">
    <source>
        <dbReference type="ARBA" id="ARBA00022833"/>
    </source>
</evidence>
<dbReference type="Pfam" id="PF00069">
    <property type="entry name" value="Pkinase"/>
    <property type="match status" value="1"/>
</dbReference>
<dbReference type="InterPro" id="IPR011009">
    <property type="entry name" value="Kinase-like_dom_sf"/>
</dbReference>
<dbReference type="FunFam" id="2.170.270.10:FF:000016">
    <property type="entry name" value="Histone-lysine N-methyltransferase"/>
    <property type="match status" value="1"/>
</dbReference>
<dbReference type="GO" id="GO:0004674">
    <property type="term" value="F:protein serine/threonine kinase activity"/>
    <property type="evidence" value="ECO:0007669"/>
    <property type="project" value="UniProtKB-KW"/>
</dbReference>
<keyword evidence="7" id="KW-1017">Isopeptide bond</keyword>
<keyword evidence="24" id="KW-0007">Acetylation</keyword>
<feature type="compositionally biased region" description="Basic residues" evidence="33">
    <location>
        <begin position="2238"/>
        <end position="2248"/>
    </location>
</feature>
<feature type="compositionally biased region" description="Basic and acidic residues" evidence="33">
    <location>
        <begin position="1627"/>
        <end position="1639"/>
    </location>
</feature>
<feature type="compositionally biased region" description="Basic and acidic residues" evidence="33">
    <location>
        <begin position="2218"/>
        <end position="2237"/>
    </location>
</feature>
<dbReference type="GO" id="GO:0030154">
    <property type="term" value="P:cell differentiation"/>
    <property type="evidence" value="ECO:0007669"/>
    <property type="project" value="UniProtKB-KW"/>
</dbReference>
<comment type="caution">
    <text evidence="39">The sequence shown here is derived from an EMBL/GenBank/DDBJ whole genome shotgun (WGS) entry which is preliminary data.</text>
</comment>
<dbReference type="STRING" id="35525.A0A164QLT8"/>
<evidence type="ECO:0000313" key="39">
    <source>
        <dbReference type="EMBL" id="KZS07868.1"/>
    </source>
</evidence>
<dbReference type="GO" id="GO:0005681">
    <property type="term" value="C:spliceosomal complex"/>
    <property type="evidence" value="ECO:0007669"/>
    <property type="project" value="UniProtKB-KW"/>
</dbReference>
<keyword evidence="28" id="KW-0539">Nucleus</keyword>
<evidence type="ECO:0000256" key="32">
    <source>
        <dbReference type="ARBA" id="ARBA00046964"/>
    </source>
</evidence>
<comment type="similarity">
    <text evidence="29">Belongs to the protein kinase superfamily. CMGC Ser/Thr protein kinase family.</text>
</comment>
<feature type="compositionally biased region" description="Basic and acidic residues" evidence="33">
    <location>
        <begin position="199"/>
        <end position="415"/>
    </location>
</feature>
<keyword evidence="26" id="KW-0804">Transcription</keyword>
<keyword evidence="23" id="KW-0156">Chromatin regulator</keyword>
<dbReference type="SUPFAM" id="SSF82199">
    <property type="entry name" value="SET domain"/>
    <property type="match status" value="1"/>
</dbReference>
<dbReference type="PANTHER" id="PTHR46711:SF1">
    <property type="entry name" value="HISTONE-LYSINE N-METHYLTRANSFERASE SETD2"/>
    <property type="match status" value="1"/>
</dbReference>
<evidence type="ECO:0000256" key="22">
    <source>
        <dbReference type="ARBA" id="ARBA00022843"/>
    </source>
</evidence>
<evidence type="ECO:0000256" key="14">
    <source>
        <dbReference type="ARBA" id="ARBA00022723"/>
    </source>
</evidence>
<dbReference type="GO" id="GO:0006355">
    <property type="term" value="P:regulation of DNA-templated transcription"/>
    <property type="evidence" value="ECO:0007669"/>
    <property type="project" value="InterPro"/>
</dbReference>
<feature type="compositionally biased region" description="Acidic residues" evidence="33">
    <location>
        <begin position="2127"/>
        <end position="2138"/>
    </location>
</feature>
<dbReference type="InterPro" id="IPR003616">
    <property type="entry name" value="Post-SET_dom"/>
</dbReference>
<keyword evidence="10" id="KW-0489">Methyltransferase</keyword>
<dbReference type="InterPro" id="IPR001214">
    <property type="entry name" value="SET_dom"/>
</dbReference>
<accession>A0A164QLT8</accession>
<evidence type="ECO:0000256" key="5">
    <source>
        <dbReference type="ARBA" id="ARBA00022454"/>
    </source>
</evidence>
<evidence type="ECO:0000256" key="30">
    <source>
        <dbReference type="ARBA" id="ARBA00023637"/>
    </source>
</evidence>
<dbReference type="Pfam" id="PF17907">
    <property type="entry name" value="AWS"/>
    <property type="match status" value="1"/>
</dbReference>
<keyword evidence="11" id="KW-0507">mRNA processing</keyword>
<dbReference type="CDD" id="cd14135">
    <property type="entry name" value="STKc_PRP4"/>
    <property type="match status" value="1"/>
</dbReference>
<dbReference type="SMART" id="SM00317">
    <property type="entry name" value="SET"/>
    <property type="match status" value="1"/>
</dbReference>
<dbReference type="InterPro" id="IPR044092">
    <property type="entry name" value="STKc_PRP4"/>
</dbReference>
<feature type="compositionally biased region" description="Basic and acidic residues" evidence="33">
    <location>
        <begin position="434"/>
        <end position="447"/>
    </location>
</feature>
<keyword evidence="13" id="KW-0949">S-adenosyl-L-methionine</keyword>
<feature type="compositionally biased region" description="Polar residues" evidence="33">
    <location>
        <begin position="2141"/>
        <end position="2157"/>
    </location>
</feature>
<dbReference type="SMART" id="SM00220">
    <property type="entry name" value="S_TKc"/>
    <property type="match status" value="1"/>
</dbReference>
<dbReference type="Pfam" id="PF08236">
    <property type="entry name" value="SRI"/>
    <property type="match status" value="1"/>
</dbReference>
<keyword evidence="6" id="KW-0217">Developmental protein</keyword>
<dbReference type="GO" id="GO:0046872">
    <property type="term" value="F:metal ion binding"/>
    <property type="evidence" value="ECO:0007669"/>
    <property type="project" value="UniProtKB-KW"/>
</dbReference>
<keyword evidence="22" id="KW-0832">Ubl conjugation</keyword>
<keyword evidence="18" id="KW-0221">Differentiation</keyword>
<dbReference type="InterPro" id="IPR001202">
    <property type="entry name" value="WW_dom"/>
</dbReference>
<evidence type="ECO:0000256" key="26">
    <source>
        <dbReference type="ARBA" id="ARBA00023163"/>
    </source>
</evidence>
<feature type="region of interest" description="Disordered" evidence="33">
    <location>
        <begin position="1623"/>
        <end position="1644"/>
    </location>
</feature>
<keyword evidence="15" id="KW-0747">Spliceosome</keyword>
<keyword evidence="12" id="KW-0808">Transferase</keyword>
<feature type="compositionally biased region" description="Polar residues" evidence="33">
    <location>
        <begin position="185"/>
        <end position="197"/>
    </location>
</feature>
<feature type="region of interest" description="Disordered" evidence="33">
    <location>
        <begin position="185"/>
        <end position="489"/>
    </location>
</feature>
<keyword evidence="19" id="KW-0862">Zinc</keyword>
<evidence type="ECO:0000256" key="4">
    <source>
        <dbReference type="ARBA" id="ARBA00012513"/>
    </source>
</evidence>
<organism evidence="39 40">
    <name type="scientific">Daphnia magna</name>
    <dbReference type="NCBI Taxonomy" id="35525"/>
    <lineage>
        <taxon>Eukaryota</taxon>
        <taxon>Metazoa</taxon>
        <taxon>Ecdysozoa</taxon>
        <taxon>Arthropoda</taxon>
        <taxon>Crustacea</taxon>
        <taxon>Branchiopoda</taxon>
        <taxon>Diplostraca</taxon>
        <taxon>Cladocera</taxon>
        <taxon>Anomopoda</taxon>
        <taxon>Daphniidae</taxon>
        <taxon>Daphnia</taxon>
    </lineage>
</organism>
<feature type="compositionally biased region" description="Basic and acidic residues" evidence="33">
    <location>
        <begin position="66"/>
        <end position="75"/>
    </location>
</feature>
<evidence type="ECO:0000256" key="7">
    <source>
        <dbReference type="ARBA" id="ARBA00022499"/>
    </source>
</evidence>
<dbReference type="PROSITE" id="PS51215">
    <property type="entry name" value="AWS"/>
    <property type="match status" value="1"/>
</dbReference>
<keyword evidence="14" id="KW-0479">Metal-binding</keyword>
<dbReference type="InterPro" id="IPR042294">
    <property type="entry name" value="SETD2_animal"/>
</dbReference>
<dbReference type="Pfam" id="PF00856">
    <property type="entry name" value="SET"/>
    <property type="match status" value="1"/>
</dbReference>
<evidence type="ECO:0000256" key="15">
    <source>
        <dbReference type="ARBA" id="ARBA00022728"/>
    </source>
</evidence>
<dbReference type="SMART" id="SM00508">
    <property type="entry name" value="PostSET"/>
    <property type="match status" value="1"/>
</dbReference>
<dbReference type="SUPFAM" id="SSF56112">
    <property type="entry name" value="Protein kinase-like (PK-like)"/>
    <property type="match status" value="1"/>
</dbReference>
<dbReference type="Gene3D" id="2.170.270.10">
    <property type="entry name" value="SET domain"/>
    <property type="match status" value="1"/>
</dbReference>
<evidence type="ECO:0000256" key="29">
    <source>
        <dbReference type="ARBA" id="ARBA00023596"/>
    </source>
</evidence>
<gene>
    <name evidence="39" type="ORF">APZ42_028238</name>
</gene>
<dbReference type="EC" id="2.7.11.1" evidence="4"/>
<dbReference type="PROSITE" id="PS00108">
    <property type="entry name" value="PROTEIN_KINASE_ST"/>
    <property type="match status" value="1"/>
</dbReference>
<dbReference type="CDD" id="cd19172">
    <property type="entry name" value="SET_SETD2"/>
    <property type="match status" value="1"/>
</dbReference>
<feature type="region of interest" description="Disordered" evidence="33">
    <location>
        <begin position="1855"/>
        <end position="1896"/>
    </location>
</feature>
<evidence type="ECO:0000256" key="3">
    <source>
        <dbReference type="ARBA" id="ARBA00012178"/>
    </source>
</evidence>
<feature type="compositionally biased region" description="Acidic residues" evidence="33">
    <location>
        <begin position="419"/>
        <end position="433"/>
    </location>
</feature>
<feature type="compositionally biased region" description="Basic residues" evidence="33">
    <location>
        <begin position="1005"/>
        <end position="1017"/>
    </location>
</feature>
<feature type="domain" description="WW" evidence="35">
    <location>
        <begin position="2086"/>
        <end position="2119"/>
    </location>
</feature>
<dbReference type="InterPro" id="IPR036020">
    <property type="entry name" value="WW_dom_sf"/>
</dbReference>
<evidence type="ECO:0000259" key="38">
    <source>
        <dbReference type="PROSITE" id="PS51215"/>
    </source>
</evidence>
<dbReference type="Gene3D" id="1.10.1740.100">
    <property type="entry name" value="Set2, Rpb1 interacting domain"/>
    <property type="match status" value="1"/>
</dbReference>
<keyword evidence="8" id="KW-0723">Serine/threonine-protein kinase</keyword>
<evidence type="ECO:0000256" key="11">
    <source>
        <dbReference type="ARBA" id="ARBA00022664"/>
    </source>
</evidence>
<dbReference type="OrthoDB" id="3967at2759"/>
<keyword evidence="40" id="KW-1185">Reference proteome</keyword>
<feature type="compositionally biased region" description="Basic and acidic residues" evidence="33">
    <location>
        <begin position="1859"/>
        <end position="1896"/>
    </location>
</feature>
<evidence type="ECO:0000256" key="24">
    <source>
        <dbReference type="ARBA" id="ARBA00022990"/>
    </source>
</evidence>
<dbReference type="GO" id="GO:0045292">
    <property type="term" value="P:mRNA cis splicing, via spliceosome"/>
    <property type="evidence" value="ECO:0007669"/>
    <property type="project" value="InterPro"/>
</dbReference>
<evidence type="ECO:0000256" key="25">
    <source>
        <dbReference type="ARBA" id="ARBA00023015"/>
    </source>
</evidence>
<evidence type="ECO:0000256" key="18">
    <source>
        <dbReference type="ARBA" id="ARBA00022782"/>
    </source>
</evidence>
<feature type="region of interest" description="Disordered" evidence="33">
    <location>
        <begin position="990"/>
        <end position="1057"/>
    </location>
</feature>
<dbReference type="InterPro" id="IPR038190">
    <property type="entry name" value="SRI_sf"/>
</dbReference>
<dbReference type="SMART" id="SM00456">
    <property type="entry name" value="WW"/>
    <property type="match status" value="1"/>
</dbReference>
<evidence type="ECO:0000256" key="33">
    <source>
        <dbReference type="SAM" id="MobiDB-lite"/>
    </source>
</evidence>
<keyword evidence="5" id="KW-0158">Chromosome</keyword>
<dbReference type="InterPro" id="IPR008271">
    <property type="entry name" value="Ser/Thr_kinase_AS"/>
</dbReference>
<sequence>MQHLYLEFVSLSKPWTNRVNLHFVAVRLICCELFRSTHVLVHLKKQTNMSTPELSDIDMLVARHENEGKEEDENKIKHKKSKLKKTHKHKKKDEKHPKKKKRKQKKDQSTDESDNDEQKRKKKKKIKKGESDVESESVKSTRNLNGLENGKTQEITLVDLEEELNLEELMKQKELLQARLGAYDSSCSDAENKTSGAKTCEKVREKSREVEIVTDTRNKEPRLIRDKERMREKELEQERFREKEREPGRDRGREKGKEREKDRDKEKNAIRDREKEKERGKERDKREQRDRRDQREREERERKEQREREERDKREKFDRERRDRSKERRDRRDKEIRTKREREDRDRRMRERDRGREPDRRDRQTSENVQDRDRGRNRDWNRDRSRRDDHRERSGKEEVKRPVKNGESHKQHDSSSEDVPLDIEFEDEEDEDKIIEQRRKQREELLRKLGAPSEDSSQSWNVEGYLSGTSSPFKEVLNEGGEDSIMSTPNMSFDSPIIVTKSNFIGIDKQKDSNAVEPPTKTDDQTDTKETKLEDEKRAKKRDMFAPEADMFAEEYSSPATGVEQMKRVSDNPNLTDNWDDAEGYYRVCIGETLDGRYSVYGYTGQGVFSNVIRARDQLRAGQEVAIKIIRNNEIMHKTGLKELEILRKLNDADSEDKHHCVRLFRHFFHKQHLCLVFEPLAMNLREVLKKYGKDVGLNIKAVRSYSQQLFLALRLLKKVNILHADIKPDNILVHENKVMLKLGDFGSASHVAENEITPYLVSRFYRSPEIILGMPYDYGVDVWSLACTIYELYTGKILFPGNSNNQMLKLFMDLKGKFPNKLIRKGAFKDQHFDSSFNFLSREVDKLTEREKVVVMSTVNPIRDLQNELIGGQHLPDDQYRKVLQLRDMLDKFLMLDPTKRLTIHQALTHPFEMSEPELSASEEGIFAAESSNQSASPSKPSRGTNKRGRGKSKRSRKLSSDNDSSSNGLHVSSLKHVGKFRYLSNLTQTENSEADHAKPVASRGKRGNGRGRGRGRSSSNHMASSLNTSESTNQVSRSGRRIKPNNRWAPDADFDPGPVNKVLPVRQRTAAIKSAKTIPHDKLVSHQHCGKEINAGIAEDLAAIGEPVKQNDSICEDRLVDDGNEIKQRVEEDQVHLPTINSLLETSEANHKNPAVEGENTEKFDEKINFLIPEEVKLSHDTTSTVLVVQDLTTEELDVVLHPPEISVEVVCSNECDEKHILEEEQMKSPTDYVSMQTEPSSNVLTSSQVVSDITENLNLEVTREISLPECNKEVLIHVYASDSTSSEREDSSQGLAVKDNVTEQLYNSSAGNTPRRDDESFDAQSVLISPKPVKVKSRWRRTSELEQVVGRNGNSDQSSCNNSPCSMSPKAGCSLPPLSDTRDSEGKTQLELGENIAIIQERLKSFEIVEENQYLTSRNTSKEVKRMLCDCSLTKEEIARGELGCGEDCINRLLMIECGPRCQLGVRCTNKRFQKRQYAKIEVFNTEKKGVGLRALQDMDPGDFIIEYVGEVIDPREFHRRAKDYAREKNKHYYFMALKSDAIIDATQQGNVSRFINHSCDPNAETQKWTVNGDLRVGFFARKTLKHGDEVTFDYQFQRYGKEAQRCYCESANCRGWIGEDPEKEDKNRDKKEKRDREKRKSRNVFREEVNTIDLESEIERLVTLGVKNRTETLNLSRLMVRVEDFEARKNILTVLRNSEQACRRLFLDYHGLKLLWGWMVDASSLGQSSENLQFKLDLLSTLSSLPVPNKTMLLDSKLISIVEKWSTVSESPSTVEVPKPENSTETEEMVENQMELPNQIISMASQLLDSWSNLKEVFRIPKRERIEKMKEHEREADKEWNMIPDVADQLNKQSSYDRRPNNQHRMDSVYREPKEREKLKRLRDSPDRENRKMPRLEVDNISKEERRRLFALKVAQQDEELRARKCQADVWRRHLEKCLAFGVEPAITPFDCEATPFLASASPGYSIGLPQVIWDPVLGVWQPCSDELGSSSANLSALTPLSETSSTNQAKVSNEPPLLHLVIPKGYNPTIMGPLVMDFDLCKHEGSGVPYVPASLVVPLENDSFHTGPSLGDSTEVPLLPFKLPSFWRHAMDERGRIYYYHVRLRLAQWEPPTAEVDTPDFSSEEEEEVEDAIEPVTSTAVVDSAANSISQNSKEQERERRRSLLCREKIISPRSEFEKSDDAQRYRELKERVLRQKLARIRERGLWIEETKTEEKTKSREKERRKLNEKEKQKMRKRAKEKYKRSLLKVDGRKKTKEPSAKDKVEAAGIDEKDGEAVVNGEGNDIGGERYMMEGSLDDYMLIGEAEDEAGEQERNRNVSANTVRKIKDAFRMKISSDIVNILNPYRRPDCKLGRITCTDDFKHLARKMTHFVLAKELKHCRNIQDLVVNDSVKHKAKDFIKKYMAKFGPAYKRGNDEDA</sequence>
<dbReference type="CDD" id="cd00201">
    <property type="entry name" value="WW"/>
    <property type="match status" value="1"/>
</dbReference>
<evidence type="ECO:0000259" key="37">
    <source>
        <dbReference type="PROSITE" id="PS50868"/>
    </source>
</evidence>
<name>A0A164QLT8_9CRUS</name>
<dbReference type="EMBL" id="LRGB01002384">
    <property type="protein sequence ID" value="KZS07868.1"/>
    <property type="molecule type" value="Genomic_DNA"/>
</dbReference>
<feature type="compositionally biased region" description="Polar residues" evidence="33">
    <location>
        <begin position="1023"/>
        <end position="1039"/>
    </location>
</feature>
<keyword evidence="9" id="KW-0597">Phosphoprotein</keyword>
<keyword evidence="21" id="KW-0067">ATP-binding</keyword>
<evidence type="ECO:0000259" key="34">
    <source>
        <dbReference type="PROSITE" id="PS50011"/>
    </source>
</evidence>
<feature type="region of interest" description="Disordered" evidence="33">
    <location>
        <begin position="1285"/>
        <end position="1305"/>
    </location>
</feature>
<evidence type="ECO:0000256" key="17">
    <source>
        <dbReference type="ARBA" id="ARBA00022777"/>
    </source>
</evidence>
<evidence type="ECO:0000256" key="10">
    <source>
        <dbReference type="ARBA" id="ARBA00022603"/>
    </source>
</evidence>
<evidence type="ECO:0000256" key="31">
    <source>
        <dbReference type="ARBA" id="ARBA00031858"/>
    </source>
</evidence>
<feature type="region of interest" description="Disordered" evidence="33">
    <location>
        <begin position="928"/>
        <end position="974"/>
    </location>
</feature>
<evidence type="ECO:0000259" key="36">
    <source>
        <dbReference type="PROSITE" id="PS50280"/>
    </source>
</evidence>
<dbReference type="FunFam" id="1.10.510.10:FF:000078">
    <property type="entry name" value="Serine/threonine-protein kinase PRP4 homolog"/>
    <property type="match status" value="1"/>
</dbReference>
<dbReference type="PROSITE" id="PS50280">
    <property type="entry name" value="SET"/>
    <property type="match status" value="1"/>
</dbReference>
<dbReference type="InterPro" id="IPR044437">
    <property type="entry name" value="SETD2/Set2_SET"/>
</dbReference>
<evidence type="ECO:0000259" key="35">
    <source>
        <dbReference type="PROSITE" id="PS50020"/>
    </source>
</evidence>
<feature type="region of interest" description="Disordered" evidence="33">
    <location>
        <begin position="2218"/>
        <end position="2248"/>
    </location>
</feature>
<dbReference type="GO" id="GO:0032259">
    <property type="term" value="P:methylation"/>
    <property type="evidence" value="ECO:0007669"/>
    <property type="project" value="UniProtKB-KW"/>
</dbReference>
<evidence type="ECO:0000313" key="40">
    <source>
        <dbReference type="Proteomes" id="UP000076858"/>
    </source>
</evidence>
<feature type="domain" description="SET" evidence="36">
    <location>
        <begin position="1482"/>
        <end position="1599"/>
    </location>
</feature>
<dbReference type="PROSITE" id="PS50020">
    <property type="entry name" value="WW_DOMAIN_2"/>
    <property type="match status" value="1"/>
</dbReference>
<feature type="region of interest" description="Disordered" evidence="33">
    <location>
        <begin position="66"/>
        <end position="153"/>
    </location>
</feature>
<comment type="subcellular location">
    <subcellularLocation>
        <location evidence="2">Chromosome</location>
        <location evidence="2">Centromere</location>
        <location evidence="2">Kinetochore</location>
    </subcellularLocation>
    <subcellularLocation>
        <location evidence="1">Nucleus</location>
    </subcellularLocation>
</comment>
<dbReference type="GO" id="GO:0005524">
    <property type="term" value="F:ATP binding"/>
    <property type="evidence" value="ECO:0007669"/>
    <property type="project" value="UniProtKB-KW"/>
</dbReference>
<dbReference type="PROSITE" id="PS50011">
    <property type="entry name" value="PROTEIN_KINASE_DOM"/>
    <property type="match status" value="1"/>
</dbReference>
<feature type="domain" description="AWS" evidence="38">
    <location>
        <begin position="1427"/>
        <end position="1480"/>
    </location>
</feature>
<dbReference type="PANTHER" id="PTHR46711">
    <property type="entry name" value="HISTONE-LYSINE N-METHYLTRANSFERASE SETD2"/>
    <property type="match status" value="1"/>
</dbReference>
<dbReference type="FunFam" id="3.30.200.20:FF:000123">
    <property type="entry name" value="serine/threonine-protein kinase PRP4 homolog"/>
    <property type="match status" value="1"/>
</dbReference>
<evidence type="ECO:0000256" key="28">
    <source>
        <dbReference type="ARBA" id="ARBA00023242"/>
    </source>
</evidence>